<accession>A0AAN7C7X0</accession>
<dbReference type="Proteomes" id="UP001303760">
    <property type="component" value="Unassembled WGS sequence"/>
</dbReference>
<sequence length="174" mass="19081">MTSPTNIGEKKEDPRIGFSSRVNDLVMMIKGASGSIGSSPALHFPQYISQDEDFACSGRALCPRFESNAPPQTVHSWSPQERFVSDHSDDEDDLPIPHIPDLPLYDVFNPAVNPAAAFCSVDLTLSHPMSLFCHHSRTRAIGRALLVPARFLAAVGMLYPDAEFAVSRYPLVDP</sequence>
<evidence type="ECO:0000313" key="1">
    <source>
        <dbReference type="EMBL" id="KAK4236860.1"/>
    </source>
</evidence>
<keyword evidence="2" id="KW-1185">Reference proteome</keyword>
<reference evidence="1" key="2">
    <citation type="submission" date="2023-05" db="EMBL/GenBank/DDBJ databases">
        <authorList>
            <consortium name="Lawrence Berkeley National Laboratory"/>
            <person name="Steindorff A."/>
            <person name="Hensen N."/>
            <person name="Bonometti L."/>
            <person name="Westerberg I."/>
            <person name="Brannstrom I.O."/>
            <person name="Guillou S."/>
            <person name="Cros-Aarteil S."/>
            <person name="Calhoun S."/>
            <person name="Haridas S."/>
            <person name="Kuo A."/>
            <person name="Mondo S."/>
            <person name="Pangilinan J."/>
            <person name="Riley R."/>
            <person name="Labutti K."/>
            <person name="Andreopoulos B."/>
            <person name="Lipzen A."/>
            <person name="Chen C."/>
            <person name="Yanf M."/>
            <person name="Daum C."/>
            <person name="Ng V."/>
            <person name="Clum A."/>
            <person name="Ohm R."/>
            <person name="Martin F."/>
            <person name="Silar P."/>
            <person name="Natvig D."/>
            <person name="Lalanne C."/>
            <person name="Gautier V."/>
            <person name="Ament-Velasquez S.L."/>
            <person name="Kruys A."/>
            <person name="Hutchinson M.I."/>
            <person name="Powell A.J."/>
            <person name="Barry K."/>
            <person name="Miller A.N."/>
            <person name="Grigoriev I.V."/>
            <person name="Debuchy R."/>
            <person name="Gladieux P."/>
            <person name="Thoren M.H."/>
            <person name="Johannesson H."/>
        </authorList>
    </citation>
    <scope>NUCLEOTIDE SEQUENCE</scope>
    <source>
        <strain evidence="1">CBS 532.94</strain>
    </source>
</reference>
<evidence type="ECO:0000313" key="2">
    <source>
        <dbReference type="Proteomes" id="UP001303760"/>
    </source>
</evidence>
<reference evidence="1" key="1">
    <citation type="journal article" date="2023" name="Mol. Phylogenet. Evol.">
        <title>Genome-scale phylogeny and comparative genomics of the fungal order Sordariales.</title>
        <authorList>
            <person name="Hensen N."/>
            <person name="Bonometti L."/>
            <person name="Westerberg I."/>
            <person name="Brannstrom I.O."/>
            <person name="Guillou S."/>
            <person name="Cros-Aarteil S."/>
            <person name="Calhoun S."/>
            <person name="Haridas S."/>
            <person name="Kuo A."/>
            <person name="Mondo S."/>
            <person name="Pangilinan J."/>
            <person name="Riley R."/>
            <person name="LaButti K."/>
            <person name="Andreopoulos B."/>
            <person name="Lipzen A."/>
            <person name="Chen C."/>
            <person name="Yan M."/>
            <person name="Daum C."/>
            <person name="Ng V."/>
            <person name="Clum A."/>
            <person name="Steindorff A."/>
            <person name="Ohm R.A."/>
            <person name="Martin F."/>
            <person name="Silar P."/>
            <person name="Natvig D.O."/>
            <person name="Lalanne C."/>
            <person name="Gautier V."/>
            <person name="Ament-Velasquez S.L."/>
            <person name="Kruys A."/>
            <person name="Hutchinson M.I."/>
            <person name="Powell A.J."/>
            <person name="Barry K."/>
            <person name="Miller A.N."/>
            <person name="Grigoriev I.V."/>
            <person name="Debuchy R."/>
            <person name="Gladieux P."/>
            <person name="Hiltunen Thoren M."/>
            <person name="Johannesson H."/>
        </authorList>
    </citation>
    <scope>NUCLEOTIDE SEQUENCE</scope>
    <source>
        <strain evidence="1">CBS 532.94</strain>
    </source>
</reference>
<organism evidence="1 2">
    <name type="scientific">Achaetomium macrosporum</name>
    <dbReference type="NCBI Taxonomy" id="79813"/>
    <lineage>
        <taxon>Eukaryota</taxon>
        <taxon>Fungi</taxon>
        <taxon>Dikarya</taxon>
        <taxon>Ascomycota</taxon>
        <taxon>Pezizomycotina</taxon>
        <taxon>Sordariomycetes</taxon>
        <taxon>Sordariomycetidae</taxon>
        <taxon>Sordariales</taxon>
        <taxon>Chaetomiaceae</taxon>
        <taxon>Achaetomium</taxon>
    </lineage>
</organism>
<name>A0AAN7C7X0_9PEZI</name>
<dbReference type="AlphaFoldDB" id="A0AAN7C7X0"/>
<comment type="caution">
    <text evidence="1">The sequence shown here is derived from an EMBL/GenBank/DDBJ whole genome shotgun (WGS) entry which is preliminary data.</text>
</comment>
<proteinExistence type="predicted"/>
<gene>
    <name evidence="1" type="ORF">C8A03DRAFT_35207</name>
</gene>
<dbReference type="EMBL" id="MU860168">
    <property type="protein sequence ID" value="KAK4236860.1"/>
    <property type="molecule type" value="Genomic_DNA"/>
</dbReference>
<protein>
    <submittedName>
        <fullName evidence="1">Uncharacterized protein</fullName>
    </submittedName>
</protein>